<dbReference type="EMBL" id="BAAASL010000030">
    <property type="protein sequence ID" value="GAA2725443.1"/>
    <property type="molecule type" value="Genomic_DNA"/>
</dbReference>
<dbReference type="RefSeq" id="WP_344439588.1">
    <property type="nucleotide sequence ID" value="NZ_BAAASL010000030.1"/>
</dbReference>
<accession>A0ABN3U7C2</accession>
<dbReference type="InterPro" id="IPR036271">
    <property type="entry name" value="Tet_transcr_reg_TetR-rel_C_sf"/>
</dbReference>
<dbReference type="PANTHER" id="PTHR30055:SF220">
    <property type="entry name" value="TETR-FAMILY REGULATORY PROTEIN"/>
    <property type="match status" value="1"/>
</dbReference>
<evidence type="ECO:0000256" key="4">
    <source>
        <dbReference type="PROSITE-ProRule" id="PRU00335"/>
    </source>
</evidence>
<dbReference type="PROSITE" id="PS50977">
    <property type="entry name" value="HTH_TETR_2"/>
    <property type="match status" value="1"/>
</dbReference>
<keyword evidence="7" id="KW-1185">Reference proteome</keyword>
<dbReference type="PANTHER" id="PTHR30055">
    <property type="entry name" value="HTH-TYPE TRANSCRIPTIONAL REGULATOR RUTR"/>
    <property type="match status" value="1"/>
</dbReference>
<evidence type="ECO:0000259" key="5">
    <source>
        <dbReference type="PROSITE" id="PS50977"/>
    </source>
</evidence>
<evidence type="ECO:0000256" key="3">
    <source>
        <dbReference type="ARBA" id="ARBA00023163"/>
    </source>
</evidence>
<protein>
    <submittedName>
        <fullName evidence="6">TetR/AcrR family transcriptional regulator</fullName>
    </submittedName>
</protein>
<reference evidence="6 7" key="1">
    <citation type="journal article" date="2019" name="Int. J. Syst. Evol. Microbiol.">
        <title>The Global Catalogue of Microorganisms (GCM) 10K type strain sequencing project: providing services to taxonomists for standard genome sequencing and annotation.</title>
        <authorList>
            <consortium name="The Broad Institute Genomics Platform"/>
            <consortium name="The Broad Institute Genome Sequencing Center for Infectious Disease"/>
            <person name="Wu L."/>
            <person name="Ma J."/>
        </authorList>
    </citation>
    <scope>NUCLEOTIDE SEQUENCE [LARGE SCALE GENOMIC DNA]</scope>
    <source>
        <strain evidence="6 7">JCM 4542</strain>
    </source>
</reference>
<evidence type="ECO:0000313" key="7">
    <source>
        <dbReference type="Proteomes" id="UP001500886"/>
    </source>
</evidence>
<organism evidence="6 7">
    <name type="scientific">Streptomyces luteosporeus</name>
    <dbReference type="NCBI Taxonomy" id="173856"/>
    <lineage>
        <taxon>Bacteria</taxon>
        <taxon>Bacillati</taxon>
        <taxon>Actinomycetota</taxon>
        <taxon>Actinomycetes</taxon>
        <taxon>Kitasatosporales</taxon>
        <taxon>Streptomycetaceae</taxon>
        <taxon>Streptomyces</taxon>
    </lineage>
</organism>
<proteinExistence type="predicted"/>
<dbReference type="InterPro" id="IPR001647">
    <property type="entry name" value="HTH_TetR"/>
</dbReference>
<keyword evidence="2 4" id="KW-0238">DNA-binding</keyword>
<keyword evidence="3" id="KW-0804">Transcription</keyword>
<dbReference type="SUPFAM" id="SSF46689">
    <property type="entry name" value="Homeodomain-like"/>
    <property type="match status" value="1"/>
</dbReference>
<keyword evidence="1" id="KW-0805">Transcription regulation</keyword>
<dbReference type="InterPro" id="IPR009057">
    <property type="entry name" value="Homeodomain-like_sf"/>
</dbReference>
<dbReference type="InterPro" id="IPR025996">
    <property type="entry name" value="MT1864/Rv1816-like_C"/>
</dbReference>
<comment type="caution">
    <text evidence="6">The sequence shown here is derived from an EMBL/GenBank/DDBJ whole genome shotgun (WGS) entry which is preliminary data.</text>
</comment>
<dbReference type="SUPFAM" id="SSF48498">
    <property type="entry name" value="Tetracyclin repressor-like, C-terminal domain"/>
    <property type="match status" value="1"/>
</dbReference>
<name>A0ABN3U7C2_9ACTN</name>
<gene>
    <name evidence="6" type="ORF">GCM10010315_57530</name>
</gene>
<evidence type="ECO:0000256" key="1">
    <source>
        <dbReference type="ARBA" id="ARBA00023015"/>
    </source>
</evidence>
<feature type="domain" description="HTH tetR-type" evidence="5">
    <location>
        <begin position="19"/>
        <end position="79"/>
    </location>
</feature>
<evidence type="ECO:0000313" key="6">
    <source>
        <dbReference type="EMBL" id="GAA2725443.1"/>
    </source>
</evidence>
<dbReference type="Gene3D" id="1.10.357.10">
    <property type="entry name" value="Tetracycline Repressor, domain 2"/>
    <property type="match status" value="1"/>
</dbReference>
<dbReference type="Pfam" id="PF00440">
    <property type="entry name" value="TetR_N"/>
    <property type="match status" value="1"/>
</dbReference>
<dbReference type="Pfam" id="PF13305">
    <property type="entry name" value="TetR_C_33"/>
    <property type="match status" value="1"/>
</dbReference>
<sequence length="206" mass="21507">MPATSPTSAFARAQAQGEAAVRAAVLDIAAGLLAAEGPAALSMRRMAAVAGCSTTVLYRLFGAKDGIAAALYREGFARLRRRLDAVPRSDDPAEYLAALGRAYRANALEEPNFYSIMHGEAIPGFVPDEASRAEAAASLDVLRAAARGCIDSGAFRSDADADEITDTLWAAAHGVISLERGGHFPGTLGEARFRTLTRAAVAAFLP</sequence>
<evidence type="ECO:0000256" key="2">
    <source>
        <dbReference type="ARBA" id="ARBA00023125"/>
    </source>
</evidence>
<dbReference type="Gene3D" id="1.10.10.60">
    <property type="entry name" value="Homeodomain-like"/>
    <property type="match status" value="1"/>
</dbReference>
<feature type="DNA-binding region" description="H-T-H motif" evidence="4">
    <location>
        <begin position="42"/>
        <end position="61"/>
    </location>
</feature>
<dbReference type="InterPro" id="IPR050109">
    <property type="entry name" value="HTH-type_TetR-like_transc_reg"/>
</dbReference>
<dbReference type="Proteomes" id="UP001500886">
    <property type="component" value="Unassembled WGS sequence"/>
</dbReference>